<reference evidence="1 2" key="1">
    <citation type="submission" date="2018-07" db="EMBL/GenBank/DDBJ databases">
        <title>A high quality draft genome assembly of the barn swallow (H. rustica rustica).</title>
        <authorList>
            <person name="Formenti G."/>
            <person name="Chiara M."/>
            <person name="Poveda L."/>
            <person name="Francoijs K.-J."/>
            <person name="Bonisoli-Alquati A."/>
            <person name="Canova L."/>
            <person name="Gianfranceschi L."/>
            <person name="Horner D.S."/>
            <person name="Saino N."/>
        </authorList>
    </citation>
    <scope>NUCLEOTIDE SEQUENCE [LARGE SCALE GENOMIC DNA]</scope>
    <source>
        <strain evidence="1">Chelidonia</strain>
        <tissue evidence="1">Blood</tissue>
    </source>
</reference>
<evidence type="ECO:0000313" key="2">
    <source>
        <dbReference type="Proteomes" id="UP000269221"/>
    </source>
</evidence>
<organism evidence="1 2">
    <name type="scientific">Hirundo rustica rustica</name>
    <dbReference type="NCBI Taxonomy" id="333673"/>
    <lineage>
        <taxon>Eukaryota</taxon>
        <taxon>Metazoa</taxon>
        <taxon>Chordata</taxon>
        <taxon>Craniata</taxon>
        <taxon>Vertebrata</taxon>
        <taxon>Euteleostomi</taxon>
        <taxon>Archelosauria</taxon>
        <taxon>Archosauria</taxon>
        <taxon>Dinosauria</taxon>
        <taxon>Saurischia</taxon>
        <taxon>Theropoda</taxon>
        <taxon>Coelurosauria</taxon>
        <taxon>Aves</taxon>
        <taxon>Neognathae</taxon>
        <taxon>Neoaves</taxon>
        <taxon>Telluraves</taxon>
        <taxon>Australaves</taxon>
        <taxon>Passeriformes</taxon>
        <taxon>Sylvioidea</taxon>
        <taxon>Hirundinidae</taxon>
        <taxon>Hirundo</taxon>
    </lineage>
</organism>
<dbReference type="AlphaFoldDB" id="A0A3M0K088"/>
<dbReference type="OrthoDB" id="8939918at2759"/>
<gene>
    <name evidence="1" type="ORF">DUI87_15800</name>
</gene>
<dbReference type="EMBL" id="QRBI01000120">
    <property type="protein sequence ID" value="RMC06368.1"/>
    <property type="molecule type" value="Genomic_DNA"/>
</dbReference>
<protein>
    <submittedName>
        <fullName evidence="1">Uncharacterized protein</fullName>
    </submittedName>
</protein>
<comment type="caution">
    <text evidence="1">The sequence shown here is derived from an EMBL/GenBank/DDBJ whole genome shotgun (WGS) entry which is preliminary data.</text>
</comment>
<name>A0A3M0K088_HIRRU</name>
<sequence length="139" mass="15391">MSHGEPAYVGGEKEEKLVSVNNMRTQIPKNQLAHGSGTKVIINGVTSVWLPVTSVVPQGSILSPVLFNISINYLDARLEGIPWNSTKLGESVALEGRKGLQRDLDQLEDWAITNYVKFKAKCWILHETGEPWIYGQTGE</sequence>
<dbReference type="STRING" id="333673.A0A3M0K088"/>
<evidence type="ECO:0000313" key="1">
    <source>
        <dbReference type="EMBL" id="RMC06368.1"/>
    </source>
</evidence>
<dbReference type="PANTHER" id="PTHR33332">
    <property type="entry name" value="REVERSE TRANSCRIPTASE DOMAIN-CONTAINING PROTEIN"/>
    <property type="match status" value="1"/>
</dbReference>
<proteinExistence type="predicted"/>
<dbReference type="Proteomes" id="UP000269221">
    <property type="component" value="Unassembled WGS sequence"/>
</dbReference>
<keyword evidence="2" id="KW-1185">Reference proteome</keyword>
<accession>A0A3M0K088</accession>